<dbReference type="EMBL" id="APAU02000092">
    <property type="protein sequence ID" value="EUB57167.1"/>
    <property type="molecule type" value="Genomic_DNA"/>
</dbReference>
<accession>W6UG95</accession>
<dbReference type="InterPro" id="IPR011356">
    <property type="entry name" value="Leucine_aapep/pepB"/>
</dbReference>
<dbReference type="PRINTS" id="PR00481">
    <property type="entry name" value="LAMNOPPTDASE"/>
</dbReference>
<dbReference type="OrthoDB" id="10041421at2759"/>
<evidence type="ECO:0000256" key="3">
    <source>
        <dbReference type="ARBA" id="ARBA00022670"/>
    </source>
</evidence>
<dbReference type="Pfam" id="PF00883">
    <property type="entry name" value="Peptidase_M17"/>
    <property type="match status" value="1"/>
</dbReference>
<keyword evidence="3" id="KW-0645">Protease</keyword>
<dbReference type="OMA" id="AAMDNHS"/>
<dbReference type="PANTHER" id="PTHR11963:SF48">
    <property type="entry name" value="DIPEPTIDASE B, ISOFORM A"/>
    <property type="match status" value="1"/>
</dbReference>
<dbReference type="SUPFAM" id="SSF53187">
    <property type="entry name" value="Zn-dependent exopeptidases"/>
    <property type="match status" value="1"/>
</dbReference>
<comment type="similarity">
    <text evidence="1">Belongs to the peptidase M17 family.</text>
</comment>
<sequence>MMLEQAEIKPNDMVGRGVELCAMFAHGCNEGTGPAGVPLSTDHPIIMEELSFLILWIFAPTGKLDGDTADSRNISDAASKAIKMTHRIGCRRPLLVLGHITSRPKDAVWMKKDFPLLNAILGAMHALYNPLELRKAFPEKARKFDALLMFGASKSILRVAYAMEEGRRVACDIAGSDPKRMSAPPIVECEKSEFASTSVVMMQVREINICAYPLMAAVNRAASGVERHNGKVVHLTYEGASPADTTLFLIGKGITYDTVGMDVKAGGVMAGMHRDKSRAAAVAGCFRIFSLLKPKGLSVHGAMALVRNSIGSNGYVADMIITSCAGRLVYVGKHQRSVRRKNRLCKCLHPLSTIKLSSAIMDNGPARKPGVASDLQRAGDQHDLDLEKKHLPYTHLDIAGSAGGIDVLPSGAPLLMFTSMYVLPRL</sequence>
<dbReference type="GO" id="GO:0070006">
    <property type="term" value="F:metalloaminopeptidase activity"/>
    <property type="evidence" value="ECO:0007669"/>
    <property type="project" value="InterPro"/>
</dbReference>
<proteinExistence type="inferred from homology"/>
<dbReference type="Proteomes" id="UP000019149">
    <property type="component" value="Unassembled WGS sequence"/>
</dbReference>
<gene>
    <name evidence="6" type="ORF">EGR_07984</name>
</gene>
<dbReference type="AlphaFoldDB" id="W6UG95"/>
<dbReference type="InterPro" id="IPR000819">
    <property type="entry name" value="Peptidase_M17_C"/>
</dbReference>
<name>W6UG95_ECHGR</name>
<dbReference type="PANTHER" id="PTHR11963">
    <property type="entry name" value="LEUCINE AMINOPEPTIDASE-RELATED"/>
    <property type="match status" value="1"/>
</dbReference>
<evidence type="ECO:0000256" key="2">
    <source>
        <dbReference type="ARBA" id="ARBA00022438"/>
    </source>
</evidence>
<dbReference type="RefSeq" id="XP_024348363.1">
    <property type="nucleotide sequence ID" value="XM_024497233.1"/>
</dbReference>
<organism evidence="6 7">
    <name type="scientific">Echinococcus granulosus</name>
    <name type="common">Hydatid tapeworm</name>
    <dbReference type="NCBI Taxonomy" id="6210"/>
    <lineage>
        <taxon>Eukaryota</taxon>
        <taxon>Metazoa</taxon>
        <taxon>Spiralia</taxon>
        <taxon>Lophotrochozoa</taxon>
        <taxon>Platyhelminthes</taxon>
        <taxon>Cestoda</taxon>
        <taxon>Eucestoda</taxon>
        <taxon>Cyclophyllidea</taxon>
        <taxon>Taeniidae</taxon>
        <taxon>Echinococcus</taxon>
        <taxon>Echinococcus granulosus group</taxon>
    </lineage>
</organism>
<dbReference type="GO" id="GO:0005737">
    <property type="term" value="C:cytoplasm"/>
    <property type="evidence" value="ECO:0007669"/>
    <property type="project" value="InterPro"/>
</dbReference>
<dbReference type="KEGG" id="egl:EGR_07984"/>
<dbReference type="Gene3D" id="3.40.630.10">
    <property type="entry name" value="Zn peptidases"/>
    <property type="match status" value="1"/>
</dbReference>
<comment type="caution">
    <text evidence="6">The sequence shown here is derived from an EMBL/GenBank/DDBJ whole genome shotgun (WGS) entry which is preliminary data.</text>
</comment>
<dbReference type="GO" id="GO:0030145">
    <property type="term" value="F:manganese ion binding"/>
    <property type="evidence" value="ECO:0007669"/>
    <property type="project" value="InterPro"/>
</dbReference>
<reference evidence="6 7" key="1">
    <citation type="journal article" date="2013" name="Nat. Genet.">
        <title>The genome of the hydatid tapeworm Echinococcus granulosus.</title>
        <authorList>
            <person name="Zheng H."/>
            <person name="Zhang W."/>
            <person name="Zhang L."/>
            <person name="Zhang Z."/>
            <person name="Li J."/>
            <person name="Lu G."/>
            <person name="Zhu Y."/>
            <person name="Wang Y."/>
            <person name="Huang Y."/>
            <person name="Liu J."/>
            <person name="Kang H."/>
            <person name="Chen J."/>
            <person name="Wang L."/>
            <person name="Chen A."/>
            <person name="Yu S."/>
            <person name="Gao Z."/>
            <person name="Jin L."/>
            <person name="Gu W."/>
            <person name="Wang Z."/>
            <person name="Zhao L."/>
            <person name="Shi B."/>
            <person name="Wen H."/>
            <person name="Lin R."/>
            <person name="Jones M.K."/>
            <person name="Brejova B."/>
            <person name="Vinar T."/>
            <person name="Zhao G."/>
            <person name="McManus D.P."/>
            <person name="Chen Z."/>
            <person name="Zhou Y."/>
            <person name="Wang S."/>
        </authorList>
    </citation>
    <scope>NUCLEOTIDE SEQUENCE [LARGE SCALE GENOMIC DNA]</scope>
</reference>
<dbReference type="GeneID" id="36343699"/>
<dbReference type="GO" id="GO:0006508">
    <property type="term" value="P:proteolysis"/>
    <property type="evidence" value="ECO:0007669"/>
    <property type="project" value="UniProtKB-KW"/>
</dbReference>
<evidence type="ECO:0000259" key="5">
    <source>
        <dbReference type="Pfam" id="PF00883"/>
    </source>
</evidence>
<dbReference type="STRING" id="6210.W6UG95"/>
<keyword evidence="7" id="KW-1185">Reference proteome</keyword>
<evidence type="ECO:0000256" key="1">
    <source>
        <dbReference type="ARBA" id="ARBA00009528"/>
    </source>
</evidence>
<keyword evidence="4" id="KW-0378">Hydrolase</keyword>
<evidence type="ECO:0000313" key="6">
    <source>
        <dbReference type="EMBL" id="EUB57167.1"/>
    </source>
</evidence>
<protein>
    <submittedName>
        <fullName evidence="6">Aminopeptidase W07G4.4</fullName>
    </submittedName>
</protein>
<feature type="domain" description="Cytosol aminopeptidase" evidence="5">
    <location>
        <begin position="179"/>
        <end position="332"/>
    </location>
</feature>
<dbReference type="CTD" id="36343699"/>
<evidence type="ECO:0000256" key="4">
    <source>
        <dbReference type="ARBA" id="ARBA00022801"/>
    </source>
</evidence>
<keyword evidence="2 6" id="KW-0031">Aminopeptidase</keyword>
<evidence type="ECO:0000313" key="7">
    <source>
        <dbReference type="Proteomes" id="UP000019149"/>
    </source>
</evidence>